<name>A0A4S8I3U3_9BACT</name>
<sequence length="163" mass="18897">MINWWAIVMLLAPVQGILLSVALLIQAKKREVSNIFLALMLFIISLELLTALSIQMHYMPFPFWLLESYLVLPPSVLLFIQANANPNFQLNRKQLLLYVPALIEIVVETTNYIRYRMTGKFTALLEIKAWFIITELLPILCMVIVLFIYVRKLSVITKQTRSI</sequence>
<feature type="transmembrane region" description="Helical" evidence="1">
    <location>
        <begin position="6"/>
        <end position="25"/>
    </location>
</feature>
<accession>A0A4S8I3U3</accession>
<reference evidence="2 3" key="1">
    <citation type="submission" date="2019-04" db="EMBL/GenBank/DDBJ databases">
        <title>Niastella caeni sp. nov., isolated from activated sludge.</title>
        <authorList>
            <person name="Sheng M."/>
        </authorList>
    </citation>
    <scope>NUCLEOTIDE SEQUENCE [LARGE SCALE GENOMIC DNA]</scope>
    <source>
        <strain evidence="2 3">HX-2-15</strain>
    </source>
</reference>
<keyword evidence="1" id="KW-1133">Transmembrane helix</keyword>
<dbReference type="AlphaFoldDB" id="A0A4S8I3U3"/>
<proteinExistence type="predicted"/>
<gene>
    <name evidence="2" type="ORF">FAM09_02420</name>
</gene>
<feature type="transmembrane region" description="Helical" evidence="1">
    <location>
        <begin position="37"/>
        <end position="58"/>
    </location>
</feature>
<dbReference type="RefSeq" id="WP_136575484.1">
    <property type="nucleotide sequence ID" value="NZ_STFF01000001.1"/>
</dbReference>
<evidence type="ECO:0000313" key="2">
    <source>
        <dbReference type="EMBL" id="THU40992.1"/>
    </source>
</evidence>
<keyword evidence="3" id="KW-1185">Reference proteome</keyword>
<feature type="transmembrane region" description="Helical" evidence="1">
    <location>
        <begin position="64"/>
        <end position="83"/>
    </location>
</feature>
<protein>
    <submittedName>
        <fullName evidence="2">Uncharacterized protein</fullName>
    </submittedName>
</protein>
<dbReference type="EMBL" id="STFF01000001">
    <property type="protein sequence ID" value="THU40992.1"/>
    <property type="molecule type" value="Genomic_DNA"/>
</dbReference>
<evidence type="ECO:0000313" key="3">
    <source>
        <dbReference type="Proteomes" id="UP000306918"/>
    </source>
</evidence>
<keyword evidence="1" id="KW-0812">Transmembrane</keyword>
<evidence type="ECO:0000256" key="1">
    <source>
        <dbReference type="SAM" id="Phobius"/>
    </source>
</evidence>
<dbReference type="Proteomes" id="UP000306918">
    <property type="component" value="Unassembled WGS sequence"/>
</dbReference>
<keyword evidence="1" id="KW-0472">Membrane</keyword>
<comment type="caution">
    <text evidence="2">The sequence shown here is derived from an EMBL/GenBank/DDBJ whole genome shotgun (WGS) entry which is preliminary data.</text>
</comment>
<feature type="transmembrane region" description="Helical" evidence="1">
    <location>
        <begin position="127"/>
        <end position="150"/>
    </location>
</feature>
<dbReference type="OrthoDB" id="5492415at2"/>
<organism evidence="2 3">
    <name type="scientific">Niastella caeni</name>
    <dbReference type="NCBI Taxonomy" id="2569763"/>
    <lineage>
        <taxon>Bacteria</taxon>
        <taxon>Pseudomonadati</taxon>
        <taxon>Bacteroidota</taxon>
        <taxon>Chitinophagia</taxon>
        <taxon>Chitinophagales</taxon>
        <taxon>Chitinophagaceae</taxon>
        <taxon>Niastella</taxon>
    </lineage>
</organism>
<feature type="transmembrane region" description="Helical" evidence="1">
    <location>
        <begin position="95"/>
        <end position="115"/>
    </location>
</feature>